<evidence type="ECO:0000256" key="4">
    <source>
        <dbReference type="RuleBase" id="RU367119"/>
    </source>
</evidence>
<evidence type="ECO:0000259" key="6">
    <source>
        <dbReference type="Pfam" id="PF12849"/>
    </source>
</evidence>
<dbReference type="PROSITE" id="PS51257">
    <property type="entry name" value="PROKAR_LIPOPROTEIN"/>
    <property type="match status" value="1"/>
</dbReference>
<evidence type="ECO:0000256" key="2">
    <source>
        <dbReference type="ARBA" id="ARBA00022448"/>
    </source>
</evidence>
<comment type="function">
    <text evidence="4">Involved in the system for phosphate transport across the cytoplasmic membrane.</text>
</comment>
<evidence type="ECO:0000256" key="1">
    <source>
        <dbReference type="ARBA" id="ARBA00008725"/>
    </source>
</evidence>
<accession>A0A2A9HCL3</accession>
<dbReference type="PANTHER" id="PTHR30570">
    <property type="entry name" value="PERIPLASMIC PHOSPHATE BINDING COMPONENT OF PHOSPHATE ABC TRANSPORTER"/>
    <property type="match status" value="1"/>
</dbReference>
<dbReference type="EMBL" id="PDJQ01000001">
    <property type="protein sequence ID" value="PFG72860.1"/>
    <property type="molecule type" value="Genomic_DNA"/>
</dbReference>
<feature type="compositionally biased region" description="Polar residues" evidence="5">
    <location>
        <begin position="45"/>
        <end position="63"/>
    </location>
</feature>
<keyword evidence="2 4" id="KW-0813">Transport</keyword>
<evidence type="ECO:0000256" key="3">
    <source>
        <dbReference type="ARBA" id="ARBA00022729"/>
    </source>
</evidence>
<evidence type="ECO:0000256" key="5">
    <source>
        <dbReference type="SAM" id="MobiDB-lite"/>
    </source>
</evidence>
<dbReference type="FunFam" id="3.40.190.10:FF:000156">
    <property type="entry name" value="Phosphate ABC transporter, phosphate-binding protein"/>
    <property type="match status" value="1"/>
</dbReference>
<comment type="caution">
    <text evidence="7">The sequence shown here is derived from an EMBL/GenBank/DDBJ whole genome shotgun (WGS) entry which is preliminary data.</text>
</comment>
<keyword evidence="8" id="KW-1185">Reference proteome</keyword>
<dbReference type="InterPro" id="IPR050811">
    <property type="entry name" value="Phosphate_ABC_transporter"/>
</dbReference>
<proteinExistence type="inferred from homology"/>
<feature type="domain" description="PBP" evidence="6">
    <location>
        <begin position="80"/>
        <end position="335"/>
    </location>
</feature>
<feature type="chain" id="PRO_5027162690" description="Phosphate-binding protein" evidence="4">
    <location>
        <begin position="28"/>
        <end position="387"/>
    </location>
</feature>
<dbReference type="Pfam" id="PF12849">
    <property type="entry name" value="PBP_like_2"/>
    <property type="match status" value="1"/>
</dbReference>
<feature type="signal peptide" evidence="4">
    <location>
        <begin position="1"/>
        <end position="27"/>
    </location>
</feature>
<dbReference type="AlphaFoldDB" id="A0A2A9HCL3"/>
<dbReference type="SUPFAM" id="SSF53850">
    <property type="entry name" value="Periplasmic binding protein-like II"/>
    <property type="match status" value="1"/>
</dbReference>
<dbReference type="PANTHER" id="PTHR30570:SF1">
    <property type="entry name" value="PHOSPHATE-BINDING PROTEIN PSTS"/>
    <property type="match status" value="1"/>
</dbReference>
<dbReference type="InterPro" id="IPR024370">
    <property type="entry name" value="PBP_domain"/>
</dbReference>
<dbReference type="Gene3D" id="3.40.190.10">
    <property type="entry name" value="Periplasmic binding protein-like II"/>
    <property type="match status" value="2"/>
</dbReference>
<dbReference type="CDD" id="cd13654">
    <property type="entry name" value="PBP2_phosphate_like_2"/>
    <property type="match status" value="1"/>
</dbReference>
<dbReference type="InterPro" id="IPR011862">
    <property type="entry name" value="Phos-bd"/>
</dbReference>
<keyword evidence="3 4" id="KW-0732">Signal</keyword>
<comment type="similarity">
    <text evidence="1 4">Belongs to the PstS family.</text>
</comment>
<organism evidence="7 8">
    <name type="scientific">Tepidiforma thermophila (strain KCTC 52669 / CGMCC 1.13589 / G233)</name>
    <dbReference type="NCBI Taxonomy" id="2761530"/>
    <lineage>
        <taxon>Bacteria</taxon>
        <taxon>Bacillati</taxon>
        <taxon>Chloroflexota</taxon>
        <taxon>Tepidiformia</taxon>
        <taxon>Tepidiformales</taxon>
        <taxon>Tepidiformaceae</taxon>
        <taxon>Tepidiforma</taxon>
    </lineage>
</organism>
<dbReference type="Proteomes" id="UP000223071">
    <property type="component" value="Unassembled WGS sequence"/>
</dbReference>
<reference evidence="7 8" key="1">
    <citation type="submission" date="2017-09" db="EMBL/GenBank/DDBJ databases">
        <title>Sequencing the genomes of two abundant thermophiles in Great Basin hot springs: Thermocrinis jamiesonii and novel Chloroflexi Thermoflexus hugenholtzii.</title>
        <authorList>
            <person name="Hedlund B."/>
        </authorList>
    </citation>
    <scope>NUCLEOTIDE SEQUENCE [LARGE SCALE GENOMIC DNA]</scope>
    <source>
        <strain evidence="7 8">G233</strain>
    </source>
</reference>
<gene>
    <name evidence="7" type="ORF">A9A59_0051</name>
</gene>
<sequence>MLRNVRGGKWAILLGALVSLIALVAVACGGDDDDEGGETPAAGPTATQPSGGQAGSPTAQPTPTVAAGKPVPPANKDELAKLKGEIIIDGSSTVYPVTAAAAEEFRKYAKDVRISVGISGTGGGFKKFCNGETDIQDASRPIDPKEVEACKAKGIEYIELPVAYDGLSVVVSPKNTWAQCLTVAELKKIWEPDAQGKITNWKQVRDSFPDRPLKLYGAGADSGTFDYFTEAIVGKAKSSRGDYQASEDDNILVQGVSGDENSLGYFGYAYYVENPGKLKLVAIDEKGDGNCVLPSEETIRTGKYQPLSRPIFIYVRKEAAERPEVQAFVKFYLSKSFTPIIPTKEVGYVPLTDELYAAITKRFESKTLGTLFPKGAEVGATLDRYLK</sequence>
<name>A0A2A9HCL3_TEPT2</name>
<protein>
    <recommendedName>
        <fullName evidence="4">Phosphate-binding protein</fullName>
    </recommendedName>
</protein>
<evidence type="ECO:0000313" key="7">
    <source>
        <dbReference type="EMBL" id="PFG72860.1"/>
    </source>
</evidence>
<dbReference type="NCBIfam" id="TIGR02136">
    <property type="entry name" value="ptsS_2"/>
    <property type="match status" value="1"/>
</dbReference>
<keyword evidence="4" id="KW-0592">Phosphate transport</keyword>
<evidence type="ECO:0000313" key="8">
    <source>
        <dbReference type="Proteomes" id="UP000223071"/>
    </source>
</evidence>
<dbReference type="GO" id="GO:0042301">
    <property type="term" value="F:phosphate ion binding"/>
    <property type="evidence" value="ECO:0007669"/>
    <property type="project" value="UniProtKB-UniRule"/>
</dbReference>
<feature type="region of interest" description="Disordered" evidence="5">
    <location>
        <begin position="32"/>
        <end position="74"/>
    </location>
</feature>
<dbReference type="GO" id="GO:0006817">
    <property type="term" value="P:phosphate ion transport"/>
    <property type="evidence" value="ECO:0007669"/>
    <property type="project" value="UniProtKB-UniRule"/>
</dbReference>